<evidence type="ECO:0000313" key="7">
    <source>
        <dbReference type="EMBL" id="MBH8577493.1"/>
    </source>
</evidence>
<proteinExistence type="predicted"/>
<keyword evidence="3 6" id="KW-0812">Transmembrane</keyword>
<feature type="transmembrane region" description="Helical" evidence="6">
    <location>
        <begin position="316"/>
        <end position="332"/>
    </location>
</feature>
<reference evidence="7 8" key="1">
    <citation type="journal article" date="2021" name="Int. J. Syst. Evol. Microbiol.">
        <title>Amazonocrinis nigriterrae gen. nov., sp. nov., Atlanticothrix silvestris gen. nov., sp. nov. and Dendronalium phyllosphericum gen. nov., sp. nov., nostocacean cyanobacteria from Brazilian environments.</title>
        <authorList>
            <person name="Alvarenga D.O."/>
            <person name="Andreote A.P.D."/>
            <person name="Branco L.H.Z."/>
            <person name="Delbaje E."/>
            <person name="Cruz R.B."/>
            <person name="Varani A.M."/>
            <person name="Fiore M.F."/>
        </authorList>
    </citation>
    <scope>NUCLEOTIDE SEQUENCE [LARGE SCALE GENOMIC DNA]</scope>
    <source>
        <strain evidence="7 8">CENA369</strain>
    </source>
</reference>
<dbReference type="PANTHER" id="PTHR42770">
    <property type="entry name" value="AMINO ACID TRANSPORTER-RELATED"/>
    <property type="match status" value="1"/>
</dbReference>
<feature type="transmembrane region" description="Helical" evidence="6">
    <location>
        <begin position="37"/>
        <end position="57"/>
    </location>
</feature>
<organism evidence="7 8">
    <name type="scientific">Dendronalium phyllosphericum CENA369</name>
    <dbReference type="NCBI Taxonomy" id="1725256"/>
    <lineage>
        <taxon>Bacteria</taxon>
        <taxon>Bacillati</taxon>
        <taxon>Cyanobacteriota</taxon>
        <taxon>Cyanophyceae</taxon>
        <taxon>Nostocales</taxon>
        <taxon>Nostocaceae</taxon>
        <taxon>Dendronalium</taxon>
        <taxon>Dendronalium phyllosphericum</taxon>
    </lineage>
</organism>
<dbReference type="GO" id="GO:0005886">
    <property type="term" value="C:plasma membrane"/>
    <property type="evidence" value="ECO:0007669"/>
    <property type="project" value="UniProtKB-SubCell"/>
</dbReference>
<feature type="transmembrane region" description="Helical" evidence="6">
    <location>
        <begin position="7"/>
        <end position="31"/>
    </location>
</feature>
<protein>
    <submittedName>
        <fullName evidence="7">APC family permease</fullName>
    </submittedName>
</protein>
<keyword evidence="8" id="KW-1185">Reference proteome</keyword>
<evidence type="ECO:0000256" key="4">
    <source>
        <dbReference type="ARBA" id="ARBA00022989"/>
    </source>
</evidence>
<feature type="transmembrane region" description="Helical" evidence="6">
    <location>
        <begin position="88"/>
        <end position="108"/>
    </location>
</feature>
<evidence type="ECO:0000256" key="2">
    <source>
        <dbReference type="ARBA" id="ARBA00022475"/>
    </source>
</evidence>
<feature type="transmembrane region" description="Helical" evidence="6">
    <location>
        <begin position="217"/>
        <end position="241"/>
    </location>
</feature>
<dbReference type="GO" id="GO:0022857">
    <property type="term" value="F:transmembrane transporter activity"/>
    <property type="evidence" value="ECO:0007669"/>
    <property type="project" value="InterPro"/>
</dbReference>
<dbReference type="InterPro" id="IPR002293">
    <property type="entry name" value="AA/rel_permease1"/>
</dbReference>
<dbReference type="InterPro" id="IPR050367">
    <property type="entry name" value="APC_superfamily"/>
</dbReference>
<comment type="subcellular location">
    <subcellularLocation>
        <location evidence="1">Cell membrane</location>
        <topology evidence="1">Multi-pass membrane protein</topology>
    </subcellularLocation>
</comment>
<feature type="transmembrane region" description="Helical" evidence="6">
    <location>
        <begin position="338"/>
        <end position="356"/>
    </location>
</feature>
<feature type="transmembrane region" description="Helical" evidence="6">
    <location>
        <begin position="120"/>
        <end position="139"/>
    </location>
</feature>
<sequence length="423" mass="45413">MSIGKMGFWSVFAVGVGGMVGGIFPVLGLAVELTHKGAPLAFAIAGMVALITTYAYAKLSVAYPSRGGTVPFLTQAFGTGLVSGSLNLLLWLSYVVMLSLYFSAFGSYGASLFPESFQSFWKHFLISITVVGISGLNLLSADIVGKAQKWIVGFKLGILLLFIAIGIWQIDFPQIEATGTSLLPMVSGGMIIFLSYEGFELIANTAEDVINPRQMPLAYYSAVVFVIVLYVLIALVAVGTLPVENIVAARDYALARVASPVMGEFGVISMTIAALLSTTSAINATFYGSARLSYVIAQSKNQLHVLEKEVINKQHLGLFIISGLTLIFANFFDLSRISTMGSAGFLLIFAAVNLANVRLYRQTQNCRWISLLGACLCVAALIVLCAQTARTDPQALWVMAILLALAIGLDVIYCLFTNCELRL</sequence>
<feature type="transmembrane region" description="Helical" evidence="6">
    <location>
        <begin position="395"/>
        <end position="416"/>
    </location>
</feature>
<comment type="caution">
    <text evidence="7">The sequence shown here is derived from an EMBL/GenBank/DDBJ whole genome shotgun (WGS) entry which is preliminary data.</text>
</comment>
<keyword evidence="5 6" id="KW-0472">Membrane</keyword>
<dbReference type="PIRSF" id="PIRSF006060">
    <property type="entry name" value="AA_transporter"/>
    <property type="match status" value="1"/>
</dbReference>
<feature type="transmembrane region" description="Helical" evidence="6">
    <location>
        <begin position="182"/>
        <end position="205"/>
    </location>
</feature>
<dbReference type="Gene3D" id="1.20.1740.10">
    <property type="entry name" value="Amino acid/polyamine transporter I"/>
    <property type="match status" value="1"/>
</dbReference>
<dbReference type="PANTHER" id="PTHR42770:SF11">
    <property type="entry name" value="INNER MEMBRANE TRANSPORT PROTEIN YBAT"/>
    <property type="match status" value="1"/>
</dbReference>
<dbReference type="AlphaFoldDB" id="A0A8J7IDK3"/>
<dbReference type="EMBL" id="JAECZA010000289">
    <property type="protein sequence ID" value="MBH8577493.1"/>
    <property type="molecule type" value="Genomic_DNA"/>
</dbReference>
<feature type="transmembrane region" description="Helical" evidence="6">
    <location>
        <begin position="261"/>
        <end position="282"/>
    </location>
</feature>
<keyword evidence="4 6" id="KW-1133">Transmembrane helix</keyword>
<evidence type="ECO:0000256" key="6">
    <source>
        <dbReference type="SAM" id="Phobius"/>
    </source>
</evidence>
<keyword evidence="2" id="KW-1003">Cell membrane</keyword>
<evidence type="ECO:0000256" key="5">
    <source>
        <dbReference type="ARBA" id="ARBA00023136"/>
    </source>
</evidence>
<dbReference type="RefSeq" id="WP_214436182.1">
    <property type="nucleotide sequence ID" value="NZ_CAWPUQ010000225.1"/>
</dbReference>
<evidence type="ECO:0000313" key="8">
    <source>
        <dbReference type="Proteomes" id="UP000662314"/>
    </source>
</evidence>
<evidence type="ECO:0000256" key="1">
    <source>
        <dbReference type="ARBA" id="ARBA00004651"/>
    </source>
</evidence>
<feature type="transmembrane region" description="Helical" evidence="6">
    <location>
        <begin position="368"/>
        <end position="389"/>
    </location>
</feature>
<feature type="transmembrane region" description="Helical" evidence="6">
    <location>
        <begin position="151"/>
        <end position="170"/>
    </location>
</feature>
<accession>A0A8J7IDK3</accession>
<dbReference type="Proteomes" id="UP000662314">
    <property type="component" value="Unassembled WGS sequence"/>
</dbReference>
<dbReference type="Pfam" id="PF13520">
    <property type="entry name" value="AA_permease_2"/>
    <property type="match status" value="1"/>
</dbReference>
<evidence type="ECO:0000256" key="3">
    <source>
        <dbReference type="ARBA" id="ARBA00022692"/>
    </source>
</evidence>
<gene>
    <name evidence="7" type="ORF">I8752_31910</name>
</gene>
<name>A0A8J7IDK3_9NOST</name>